<keyword evidence="4" id="KW-0865">Zymogen</keyword>
<dbReference type="InterPro" id="IPR000668">
    <property type="entry name" value="Peptidase_C1A_C"/>
</dbReference>
<comment type="function">
    <text evidence="9">Thiol protease. Has dipeptidylpeptidase activity. Active against a broad range of dipeptide substrates composed of both polar and hydrophobic amino acids. Proline cannot occupy the P1 position and arginine cannot occupy the P2 position of the substrate. Can act as both an exopeptidase and endopeptidase. Activates serine proteases such as elastase, cathepsin G and granzymes A and B.</text>
</comment>
<evidence type="ECO:0000256" key="7">
    <source>
        <dbReference type="ARBA" id="ARBA00030778"/>
    </source>
</evidence>
<dbReference type="EMBL" id="CAJJDM010000126">
    <property type="protein sequence ID" value="CAD8104260.1"/>
    <property type="molecule type" value="Genomic_DNA"/>
</dbReference>
<dbReference type="SMART" id="SM00645">
    <property type="entry name" value="Pept_C1"/>
    <property type="match status" value="1"/>
</dbReference>
<gene>
    <name evidence="12" type="ORF">PPRIM_AZ9-3.1.T1230094</name>
</gene>
<dbReference type="InterPro" id="IPR013128">
    <property type="entry name" value="Peptidase_C1A"/>
</dbReference>
<keyword evidence="13" id="KW-1185">Reference proteome</keyword>
<evidence type="ECO:0000256" key="6">
    <source>
        <dbReference type="ARBA" id="ARBA00029779"/>
    </source>
</evidence>
<evidence type="ECO:0000256" key="3">
    <source>
        <dbReference type="ARBA" id="ARBA00014709"/>
    </source>
</evidence>
<reference evidence="12" key="1">
    <citation type="submission" date="2021-01" db="EMBL/GenBank/DDBJ databases">
        <authorList>
            <consortium name="Genoscope - CEA"/>
            <person name="William W."/>
        </authorList>
    </citation>
    <scope>NUCLEOTIDE SEQUENCE</scope>
</reference>
<comment type="cofactor">
    <cofactor evidence="1">
        <name>chloride</name>
        <dbReference type="ChEBI" id="CHEBI:17996"/>
    </cofactor>
</comment>
<evidence type="ECO:0000256" key="8">
    <source>
        <dbReference type="ARBA" id="ARBA00032961"/>
    </source>
</evidence>
<evidence type="ECO:0000256" key="5">
    <source>
        <dbReference type="ARBA" id="ARBA00029762"/>
    </source>
</evidence>
<proteinExistence type="predicted"/>
<evidence type="ECO:0000256" key="9">
    <source>
        <dbReference type="ARBA" id="ARBA00045556"/>
    </source>
</evidence>
<comment type="caution">
    <text evidence="12">The sequence shown here is derived from an EMBL/GenBank/DDBJ whole genome shotgun (WGS) entry which is preliminary data.</text>
</comment>
<name>A0A8S1PLL4_PARPR</name>
<organism evidence="12 13">
    <name type="scientific">Paramecium primaurelia</name>
    <dbReference type="NCBI Taxonomy" id="5886"/>
    <lineage>
        <taxon>Eukaryota</taxon>
        <taxon>Sar</taxon>
        <taxon>Alveolata</taxon>
        <taxon>Ciliophora</taxon>
        <taxon>Intramacronucleata</taxon>
        <taxon>Oligohymenophorea</taxon>
        <taxon>Peniculida</taxon>
        <taxon>Parameciidae</taxon>
        <taxon>Paramecium</taxon>
    </lineage>
</organism>
<dbReference type="GO" id="GO:0006508">
    <property type="term" value="P:proteolysis"/>
    <property type="evidence" value="ECO:0007669"/>
    <property type="project" value="InterPro"/>
</dbReference>
<dbReference type="Proteomes" id="UP000688137">
    <property type="component" value="Unassembled WGS sequence"/>
</dbReference>
<dbReference type="AlphaFoldDB" id="A0A8S1PLL4"/>
<evidence type="ECO:0000256" key="1">
    <source>
        <dbReference type="ARBA" id="ARBA00001923"/>
    </source>
</evidence>
<dbReference type="Pfam" id="PF08773">
    <property type="entry name" value="CathepsinC_exc"/>
    <property type="match status" value="1"/>
</dbReference>
<evidence type="ECO:0000256" key="10">
    <source>
        <dbReference type="SAM" id="SignalP"/>
    </source>
</evidence>
<dbReference type="PROSITE" id="PS00139">
    <property type="entry name" value="THIOL_PROTEASE_CYS"/>
    <property type="match status" value="1"/>
</dbReference>
<comment type="subunit">
    <text evidence="2">Tetramer of heterotrimers consisting of exclusion domain, heavy- and light chains.</text>
</comment>
<evidence type="ECO:0000256" key="2">
    <source>
        <dbReference type="ARBA" id="ARBA00011610"/>
    </source>
</evidence>
<evidence type="ECO:0000259" key="11">
    <source>
        <dbReference type="SMART" id="SM00645"/>
    </source>
</evidence>
<evidence type="ECO:0000313" key="13">
    <source>
        <dbReference type="Proteomes" id="UP000688137"/>
    </source>
</evidence>
<dbReference type="FunFam" id="2.40.128.80:FF:000003">
    <property type="entry name" value="Cathepsin C"/>
    <property type="match status" value="1"/>
</dbReference>
<dbReference type="InterPro" id="IPR000169">
    <property type="entry name" value="Pept_cys_AS"/>
</dbReference>
<dbReference type="PANTHER" id="PTHR12411">
    <property type="entry name" value="CYSTEINE PROTEASE FAMILY C1-RELATED"/>
    <property type="match status" value="1"/>
</dbReference>
<sequence>MRFVILLCMIGLVFCDLPVHCLKHQVAGKWRLYLEKPTQKGVGLLPCGHEVPDRAKTSYMAYSSNFQSSQDLEVTLGDDYKVKSNSKSGEWTMVYDEGFEIKLGNVKYFAFSKYEPKGREGVSYCDQTLVGWYTNLDTQERGCYRAEKTEKVDASESIKTVSIVQPEFMDDDDLKSLSFLQVQEKTPEANHEEVVEKLNKQEGTWKAKVYDHMKGKSFAEVAKSLGKKKGFKKDKSYKQQDQTANKVFVQTAEYSDLPSSFNWKEKLAPPRQQGQCGSCYAIATMSMLSARLKIKGENVDLSPQWSLNCNYFNQGCDGGYPYLVNKFAEEQVLVSEAAEPYQGFDGSCNFQKAKSQSKVYSTKNYKYLGGSYGRVSEQVIMTEIMKNGPVVLSFEPSYDFMYYESGIYHSKAQTNDYAEWEKVDHSVLCYGWGEENGVKYWMLQNSWGNEWGEGGNFRMKRGVDESAIESMAEASDPYVINQNSSKSFSEKKQKESDFDYEDDDNIFSFNQIRQNLK</sequence>
<evidence type="ECO:0000256" key="4">
    <source>
        <dbReference type="ARBA" id="ARBA00023145"/>
    </source>
</evidence>
<dbReference type="InterPro" id="IPR014882">
    <property type="entry name" value="CathepsinC_exc"/>
</dbReference>
<protein>
    <recommendedName>
        <fullName evidence="3">Dipeptidyl peptidase 1</fullName>
    </recommendedName>
    <alternativeName>
        <fullName evidence="6">Cathepsin C</fullName>
    </alternativeName>
    <alternativeName>
        <fullName evidence="5">Cathepsin J</fullName>
    </alternativeName>
    <alternativeName>
        <fullName evidence="8">Dipeptidyl peptidase I</fullName>
    </alternativeName>
    <alternativeName>
        <fullName evidence="7">Dipeptidyl transferase</fullName>
    </alternativeName>
</protein>
<feature type="signal peptide" evidence="10">
    <location>
        <begin position="1"/>
        <end position="15"/>
    </location>
</feature>
<dbReference type="GO" id="GO:0008234">
    <property type="term" value="F:cysteine-type peptidase activity"/>
    <property type="evidence" value="ECO:0007669"/>
    <property type="project" value="InterPro"/>
</dbReference>
<keyword evidence="10" id="KW-0732">Signal</keyword>
<dbReference type="FunFam" id="3.90.70.10:FF:000257">
    <property type="entry name" value="Uncharacterized protein"/>
    <property type="match status" value="1"/>
</dbReference>
<feature type="domain" description="Peptidase C1A papain C-terminal" evidence="11">
    <location>
        <begin position="257"/>
        <end position="476"/>
    </location>
</feature>
<dbReference type="Pfam" id="PF00112">
    <property type="entry name" value="Peptidase_C1"/>
    <property type="match status" value="1"/>
</dbReference>
<accession>A0A8S1PLL4</accession>
<feature type="chain" id="PRO_5035894205" description="Dipeptidyl peptidase 1" evidence="10">
    <location>
        <begin position="16"/>
        <end position="517"/>
    </location>
</feature>
<evidence type="ECO:0000313" key="12">
    <source>
        <dbReference type="EMBL" id="CAD8104260.1"/>
    </source>
</evidence>
<dbReference type="OMA" id="MPCGHEI"/>